<feature type="compositionally biased region" description="Low complexity" evidence="5">
    <location>
        <begin position="154"/>
        <end position="176"/>
    </location>
</feature>
<proteinExistence type="inferred from homology"/>
<evidence type="ECO:0000256" key="4">
    <source>
        <dbReference type="ARBA" id="ARBA00023080"/>
    </source>
</evidence>
<dbReference type="Pfam" id="PF00692">
    <property type="entry name" value="dUTPase"/>
    <property type="match status" value="1"/>
</dbReference>
<protein>
    <recommendedName>
        <fullName evidence="2">dUTP diphosphatase</fullName>
        <ecNumber evidence="2">3.6.1.23</ecNumber>
    </recommendedName>
</protein>
<dbReference type="InterPro" id="IPR029054">
    <property type="entry name" value="dUTPase-like"/>
</dbReference>
<dbReference type="GO" id="GO:0046081">
    <property type="term" value="P:dUTP catabolic process"/>
    <property type="evidence" value="ECO:0007669"/>
    <property type="project" value="InterPro"/>
</dbReference>
<evidence type="ECO:0000313" key="7">
    <source>
        <dbReference type="EMBL" id="QOR57656.1"/>
    </source>
</evidence>
<feature type="domain" description="dUTPase-like" evidence="6">
    <location>
        <begin position="11"/>
        <end position="144"/>
    </location>
</feature>
<feature type="region of interest" description="Disordered" evidence="5">
    <location>
        <begin position="132"/>
        <end position="176"/>
    </location>
</feature>
<dbReference type="KEGG" id="vg:65131809"/>
<dbReference type="GO" id="GO:0004170">
    <property type="term" value="F:dUTP diphosphatase activity"/>
    <property type="evidence" value="ECO:0007669"/>
    <property type="project" value="UniProtKB-EC"/>
</dbReference>
<evidence type="ECO:0000256" key="1">
    <source>
        <dbReference type="ARBA" id="ARBA00006581"/>
    </source>
</evidence>
<dbReference type="GeneID" id="65131809"/>
<evidence type="ECO:0000313" key="8">
    <source>
        <dbReference type="Proteomes" id="UP000594028"/>
    </source>
</evidence>
<organism evidence="7 8">
    <name type="scientific">uncultured phage cr130_1</name>
    <dbReference type="NCBI Taxonomy" id="2772092"/>
    <lineage>
        <taxon>Viruses</taxon>
        <taxon>Duplodnaviria</taxon>
        <taxon>Heunggongvirae</taxon>
        <taxon>Uroviricota</taxon>
        <taxon>Caudoviricetes</taxon>
        <taxon>Crassvirales</taxon>
        <taxon>Suoliviridae</taxon>
        <taxon>Oafivirinae</taxon>
        <taxon>Chuhaivirus</taxon>
        <taxon>Chuhaivirus simiae</taxon>
    </lineage>
</organism>
<evidence type="ECO:0000256" key="2">
    <source>
        <dbReference type="ARBA" id="ARBA00012379"/>
    </source>
</evidence>
<dbReference type="GO" id="GO:0000287">
    <property type="term" value="F:magnesium ion binding"/>
    <property type="evidence" value="ECO:0007669"/>
    <property type="project" value="InterPro"/>
</dbReference>
<dbReference type="PANTHER" id="PTHR11241">
    <property type="entry name" value="DEOXYURIDINE 5'-TRIPHOSPHATE NUCLEOTIDOHYDROLASE"/>
    <property type="match status" value="1"/>
</dbReference>
<dbReference type="GO" id="GO:0006226">
    <property type="term" value="P:dUMP biosynthetic process"/>
    <property type="evidence" value="ECO:0007669"/>
    <property type="project" value="InterPro"/>
</dbReference>
<keyword evidence="8" id="KW-1185">Reference proteome</keyword>
<name>A0A7M1RTQ8_9CAUD</name>
<comment type="similarity">
    <text evidence="1">Belongs to the dUTPase family.</text>
</comment>
<dbReference type="Gene3D" id="2.70.40.10">
    <property type="match status" value="1"/>
</dbReference>
<dbReference type="EC" id="3.6.1.23" evidence="2"/>
<sequence>MEVKFKKLSDKAVTPTYAYDGDAGLDLTATDIHSEVNECGQFVLVYHTDLSIEIPKGYVGLIFPRSSIAKKSLVLTNCVAVIDSNYRGEILLKFKNTTGDSVPAVYQVGAKIAQLIIMPYPTINLVESSKLSDTERGTGGYGSSDKKTNLNDQELNYTETEVENTTSESTEQTPVE</sequence>
<evidence type="ECO:0000256" key="3">
    <source>
        <dbReference type="ARBA" id="ARBA00022801"/>
    </source>
</evidence>
<keyword evidence="4" id="KW-0546">Nucleotide metabolism</keyword>
<dbReference type="EMBL" id="MT774408">
    <property type="protein sequence ID" value="QOR57656.1"/>
    <property type="molecule type" value="Genomic_DNA"/>
</dbReference>
<dbReference type="Proteomes" id="UP000594028">
    <property type="component" value="Segment"/>
</dbReference>
<reference evidence="7 8" key="1">
    <citation type="submission" date="2020-07" db="EMBL/GenBank/DDBJ databases">
        <title>Taxonomic proposal: Crassvirales, a new order of highly abundant and diverse bacterial viruses.</title>
        <authorList>
            <person name="Shkoporov A.N."/>
            <person name="Stockdale S.R."/>
            <person name="Guerin E."/>
            <person name="Ross R.P."/>
            <person name="Hill C."/>
        </authorList>
    </citation>
    <scope>NUCLEOTIDE SEQUENCE [LARGE SCALE GENOMIC DNA]</scope>
</reference>
<dbReference type="CDD" id="cd07557">
    <property type="entry name" value="trimeric_dUTPase"/>
    <property type="match status" value="1"/>
</dbReference>
<evidence type="ECO:0000259" key="6">
    <source>
        <dbReference type="Pfam" id="PF00692"/>
    </source>
</evidence>
<dbReference type="PANTHER" id="PTHR11241:SF0">
    <property type="entry name" value="DEOXYURIDINE 5'-TRIPHOSPHATE NUCLEOTIDOHYDROLASE"/>
    <property type="match status" value="1"/>
</dbReference>
<dbReference type="InterPro" id="IPR036157">
    <property type="entry name" value="dUTPase-like_sf"/>
</dbReference>
<dbReference type="SUPFAM" id="SSF51283">
    <property type="entry name" value="dUTPase-like"/>
    <property type="match status" value="1"/>
</dbReference>
<dbReference type="NCBIfam" id="TIGR00576">
    <property type="entry name" value="dut"/>
    <property type="match status" value="1"/>
</dbReference>
<dbReference type="NCBIfam" id="NF001862">
    <property type="entry name" value="PRK00601.1"/>
    <property type="match status" value="1"/>
</dbReference>
<dbReference type="InterPro" id="IPR008181">
    <property type="entry name" value="dUTPase"/>
</dbReference>
<accession>A0A7M1RTQ8</accession>
<evidence type="ECO:0000256" key="5">
    <source>
        <dbReference type="SAM" id="MobiDB-lite"/>
    </source>
</evidence>
<keyword evidence="3" id="KW-0378">Hydrolase</keyword>
<dbReference type="RefSeq" id="YP_010113296.1">
    <property type="nucleotide sequence ID" value="NC_055901.1"/>
</dbReference>
<dbReference type="InterPro" id="IPR033704">
    <property type="entry name" value="dUTPase_trimeric"/>
</dbReference>